<keyword evidence="2" id="KW-1185">Reference proteome</keyword>
<sequence length="81" mass="8986">SILCSQYLPLLVVFSFLLFIRWYSCGSAYGGAAQLFRRSFLLPSSSLLRLSFLTGARPSMAPIHIRPDVRTAGFNVCWGLA</sequence>
<evidence type="ECO:0000313" key="2">
    <source>
        <dbReference type="Proteomes" id="UP000521943"/>
    </source>
</evidence>
<organism evidence="1 2">
    <name type="scientific">Ephemerocybe angulata</name>
    <dbReference type="NCBI Taxonomy" id="980116"/>
    <lineage>
        <taxon>Eukaryota</taxon>
        <taxon>Fungi</taxon>
        <taxon>Dikarya</taxon>
        <taxon>Basidiomycota</taxon>
        <taxon>Agaricomycotina</taxon>
        <taxon>Agaricomycetes</taxon>
        <taxon>Agaricomycetidae</taxon>
        <taxon>Agaricales</taxon>
        <taxon>Agaricineae</taxon>
        <taxon>Psathyrellaceae</taxon>
        <taxon>Ephemerocybe</taxon>
    </lineage>
</organism>
<feature type="non-terminal residue" evidence="1">
    <location>
        <position position="81"/>
    </location>
</feature>
<name>A0A8H6LWD5_9AGAR</name>
<accession>A0A8H6LWD5</accession>
<proteinExistence type="predicted"/>
<evidence type="ECO:0000313" key="1">
    <source>
        <dbReference type="EMBL" id="KAF6746373.1"/>
    </source>
</evidence>
<protein>
    <submittedName>
        <fullName evidence="1">Uncharacterized protein</fullName>
    </submittedName>
</protein>
<comment type="caution">
    <text evidence="1">The sequence shown here is derived from an EMBL/GenBank/DDBJ whole genome shotgun (WGS) entry which is preliminary data.</text>
</comment>
<reference evidence="1 2" key="1">
    <citation type="submission" date="2020-07" db="EMBL/GenBank/DDBJ databases">
        <title>Comparative genomics of pyrophilous fungi reveals a link between fire events and developmental genes.</title>
        <authorList>
            <consortium name="DOE Joint Genome Institute"/>
            <person name="Steindorff A.S."/>
            <person name="Carver A."/>
            <person name="Calhoun S."/>
            <person name="Stillman K."/>
            <person name="Liu H."/>
            <person name="Lipzen A."/>
            <person name="Pangilinan J."/>
            <person name="Labutti K."/>
            <person name="Bruns T.D."/>
            <person name="Grigoriev I.V."/>
        </authorList>
    </citation>
    <scope>NUCLEOTIDE SEQUENCE [LARGE SCALE GENOMIC DNA]</scope>
    <source>
        <strain evidence="1 2">CBS 144469</strain>
    </source>
</reference>
<dbReference type="AlphaFoldDB" id="A0A8H6LWD5"/>
<dbReference type="EMBL" id="JACGCI010000093">
    <property type="protein sequence ID" value="KAF6746373.1"/>
    <property type="molecule type" value="Genomic_DNA"/>
</dbReference>
<gene>
    <name evidence="1" type="ORF">DFP72DRAFT_922947</name>
</gene>
<dbReference type="Proteomes" id="UP000521943">
    <property type="component" value="Unassembled WGS sequence"/>
</dbReference>
<feature type="non-terminal residue" evidence="1">
    <location>
        <position position="1"/>
    </location>
</feature>